<evidence type="ECO:0000256" key="8">
    <source>
        <dbReference type="ARBA" id="ARBA00022989"/>
    </source>
</evidence>
<gene>
    <name evidence="11" type="ORF">SMCB_0453</name>
</gene>
<evidence type="ECO:0000256" key="2">
    <source>
        <dbReference type="ARBA" id="ARBA00006555"/>
    </source>
</evidence>
<dbReference type="Pfam" id="PF03544">
    <property type="entry name" value="TonB_C"/>
    <property type="match status" value="1"/>
</dbReference>
<dbReference type="SUPFAM" id="SSF74653">
    <property type="entry name" value="TolA/TonB C-terminal domain"/>
    <property type="match status" value="1"/>
</dbReference>
<dbReference type="InterPro" id="IPR037682">
    <property type="entry name" value="TonB_C"/>
</dbReference>
<keyword evidence="9" id="KW-0472">Membrane</keyword>
<dbReference type="NCBIfam" id="TIGR01352">
    <property type="entry name" value="tonB_Cterm"/>
    <property type="match status" value="1"/>
</dbReference>
<feature type="domain" description="TonB C-terminal" evidence="10">
    <location>
        <begin position="1"/>
        <end position="69"/>
    </location>
</feature>
<evidence type="ECO:0000313" key="12">
    <source>
        <dbReference type="Proteomes" id="UP000066014"/>
    </source>
</evidence>
<keyword evidence="4" id="KW-1003">Cell membrane</keyword>
<evidence type="ECO:0000256" key="9">
    <source>
        <dbReference type="ARBA" id="ARBA00023136"/>
    </source>
</evidence>
<keyword evidence="7" id="KW-0653">Protein transport</keyword>
<dbReference type="Proteomes" id="UP000066014">
    <property type="component" value="Chromosome"/>
</dbReference>
<reference evidence="11 12" key="1">
    <citation type="journal article" date="2014" name="Nat. Commun.">
        <title>Physiological and genomic features of highly alkaliphilic hydrogen-utilizing Betaproteobacteria from a continental serpentinizing site.</title>
        <authorList>
            <person name="Suzuki S."/>
            <person name="Kuenen J.G."/>
            <person name="Schipper K."/>
            <person name="van der Velde S."/>
            <person name="Ishii S."/>
            <person name="Wu A."/>
            <person name="Sorokin D.Y."/>
            <person name="Tenney A."/>
            <person name="Meng X.Y."/>
            <person name="Morrill P.L."/>
            <person name="Kamagata Y."/>
            <person name="Muyzer G."/>
            <person name="Nealson K.H."/>
        </authorList>
    </citation>
    <scope>NUCLEOTIDE SEQUENCE [LARGE SCALE GENOMIC DNA]</scope>
    <source>
        <strain evidence="11 12">B1</strain>
    </source>
</reference>
<dbReference type="GO" id="GO:0098797">
    <property type="term" value="C:plasma membrane protein complex"/>
    <property type="evidence" value="ECO:0007669"/>
    <property type="project" value="TreeGrafter"/>
</dbReference>
<dbReference type="KEGG" id="cbab:SMCB_0453"/>
<keyword evidence="12" id="KW-1185">Reference proteome</keyword>
<keyword evidence="5" id="KW-0997">Cell inner membrane</keyword>
<dbReference type="PROSITE" id="PS52015">
    <property type="entry name" value="TONB_CTD"/>
    <property type="match status" value="1"/>
</dbReference>
<dbReference type="InterPro" id="IPR051045">
    <property type="entry name" value="TonB-dependent_transducer"/>
</dbReference>
<comment type="similarity">
    <text evidence="2">Belongs to the TonB family.</text>
</comment>
<evidence type="ECO:0000259" key="10">
    <source>
        <dbReference type="PROSITE" id="PS52015"/>
    </source>
</evidence>
<sequence>MGEQGRVLLRVRIEADGSASAAQVYGSSGFVRLDQAAQQAVLRWRFVPGTRNGEPQAMWHLVPIHFVLE</sequence>
<dbReference type="GO" id="GO:0015031">
    <property type="term" value="P:protein transport"/>
    <property type="evidence" value="ECO:0007669"/>
    <property type="project" value="UniProtKB-KW"/>
</dbReference>
<evidence type="ECO:0000256" key="7">
    <source>
        <dbReference type="ARBA" id="ARBA00022927"/>
    </source>
</evidence>
<keyword evidence="8" id="KW-1133">Transmembrane helix</keyword>
<dbReference type="InterPro" id="IPR006260">
    <property type="entry name" value="TonB/TolA_C"/>
</dbReference>
<dbReference type="STRING" id="1458426.SMCB_0453"/>
<keyword evidence="3" id="KW-0813">Transport</keyword>
<keyword evidence="6" id="KW-0812">Transmembrane</keyword>
<evidence type="ECO:0000256" key="4">
    <source>
        <dbReference type="ARBA" id="ARBA00022475"/>
    </source>
</evidence>
<name>A0A060NJW7_9BURK</name>
<dbReference type="PANTHER" id="PTHR33446:SF2">
    <property type="entry name" value="PROTEIN TONB"/>
    <property type="match status" value="1"/>
</dbReference>
<comment type="subcellular location">
    <subcellularLocation>
        <location evidence="1">Cell inner membrane</location>
        <topology evidence="1">Single-pass membrane protein</topology>
        <orientation evidence="1">Periplasmic side</orientation>
    </subcellularLocation>
</comment>
<dbReference type="GO" id="GO:0031992">
    <property type="term" value="F:energy transducer activity"/>
    <property type="evidence" value="ECO:0007669"/>
    <property type="project" value="TreeGrafter"/>
</dbReference>
<dbReference type="EMBL" id="AP014569">
    <property type="protein sequence ID" value="BAO82681.1"/>
    <property type="molecule type" value="Genomic_DNA"/>
</dbReference>
<protein>
    <submittedName>
        <fullName evidence="11">Periplasmic protein TonB, links inner and outer membranes</fullName>
    </submittedName>
</protein>
<evidence type="ECO:0000256" key="5">
    <source>
        <dbReference type="ARBA" id="ARBA00022519"/>
    </source>
</evidence>
<evidence type="ECO:0000256" key="1">
    <source>
        <dbReference type="ARBA" id="ARBA00004383"/>
    </source>
</evidence>
<dbReference type="PANTHER" id="PTHR33446">
    <property type="entry name" value="PROTEIN TONB-RELATED"/>
    <property type="match status" value="1"/>
</dbReference>
<organism evidence="11 12">
    <name type="scientific">Serpentinimonas maccroryi</name>
    <dbReference type="NCBI Taxonomy" id="1458426"/>
    <lineage>
        <taxon>Bacteria</taxon>
        <taxon>Pseudomonadati</taxon>
        <taxon>Pseudomonadota</taxon>
        <taxon>Betaproteobacteria</taxon>
        <taxon>Burkholderiales</taxon>
        <taxon>Comamonadaceae</taxon>
        <taxon>Serpentinimonas</taxon>
    </lineage>
</organism>
<dbReference type="Gene3D" id="3.30.1150.10">
    <property type="match status" value="1"/>
</dbReference>
<proteinExistence type="inferred from homology"/>
<dbReference type="GO" id="GO:0055085">
    <property type="term" value="P:transmembrane transport"/>
    <property type="evidence" value="ECO:0007669"/>
    <property type="project" value="InterPro"/>
</dbReference>
<evidence type="ECO:0000313" key="11">
    <source>
        <dbReference type="EMBL" id="BAO82681.1"/>
    </source>
</evidence>
<accession>A0A060NJW7</accession>
<evidence type="ECO:0000256" key="6">
    <source>
        <dbReference type="ARBA" id="ARBA00022692"/>
    </source>
</evidence>
<evidence type="ECO:0000256" key="3">
    <source>
        <dbReference type="ARBA" id="ARBA00022448"/>
    </source>
</evidence>
<dbReference type="HOGENOM" id="CLU_076057_6_2_4"/>
<dbReference type="AlphaFoldDB" id="A0A060NJW7"/>